<dbReference type="EMBL" id="MN931743">
    <property type="protein sequence ID" value="QHW16934.1"/>
    <property type="molecule type" value="Genomic_DNA"/>
</dbReference>
<protein>
    <submittedName>
        <fullName evidence="2">MC018L</fullName>
    </submittedName>
</protein>
<feature type="compositionally biased region" description="Low complexity" evidence="1">
    <location>
        <begin position="70"/>
        <end position="80"/>
    </location>
</feature>
<evidence type="ECO:0000313" key="2">
    <source>
        <dbReference type="EMBL" id="QHW16934.1"/>
    </source>
</evidence>
<proteinExistence type="predicted"/>
<evidence type="ECO:0000256" key="1">
    <source>
        <dbReference type="SAM" id="MobiDB-lite"/>
    </source>
</evidence>
<sequence>MDDTETNAAARILLKISQQESFCRFAGGDSGLRTADAPTAREASCGSNEPCELCATCCESMPIPERGADSSRASTSSASACEQPAGRAPSPGLRSQSISSEELEALFCLDDMLCGTPAGPAFASLLGGGSSRDTEPSACAHDGERAQAGTGACVQDGARVRAGTGACVQDGVRVQACALAADLLPRAPAPACVPVPACTSAPSCVPAPACMSAPVPASAPASAPARTHKRKGTPLPLRPRSKRVRARAVRQLPEYLLRDGNGNFCLSSSVFVSSTSVCDALFPMQVCTGEGMRVCKSTQYNYQWRKVSIDCTYLRFLQDEEGFFRTSDTYLVRMEHGNFFAGNCLFTDNASGFQAVICIFSSGASAVGVRHSPVVEHSMRRGDYIVMRSSQALQFLPQVAGCALYLIVRIEPTDAFFATYVRDLAEVPEVQDAAFEAAARKWRRATELVDDILRARLELEKMNFRRTLLRELQTMYEDIYASCSGKPDLQACDDMVALESCIQDLVSMARMAIDVAASSRREESVLEIMQRLETAQTRAMAAVQAVRRAHSQDSGAASAASAAKSRAAIVEMIRRDVSLLERSILQTTSSLQHLAREVSMLVPGVMVWIDMFVVGAVSRCHTARYCGKLMENMLALRSIGIPRK</sequence>
<dbReference type="Pfam" id="PF04943">
    <property type="entry name" value="Pox_F11"/>
    <property type="match status" value="1"/>
</dbReference>
<evidence type="ECO:0000313" key="3">
    <source>
        <dbReference type="Proteomes" id="UP000610093"/>
    </source>
</evidence>
<organism evidence="2 3">
    <name type="scientific">Molluscum contagiosum virus</name>
    <dbReference type="NCBI Taxonomy" id="10279"/>
    <lineage>
        <taxon>Viruses</taxon>
        <taxon>Varidnaviria</taxon>
        <taxon>Bamfordvirae</taxon>
        <taxon>Nucleocytoviricota</taxon>
        <taxon>Pokkesviricetes</taxon>
        <taxon>Chitovirales</taxon>
        <taxon>Poxviridae</taxon>
        <taxon>Chordopoxvirinae</taxon>
        <taxon>Molluscipoxvirus</taxon>
        <taxon>Molluscipoxvirus molluscum</taxon>
    </lineage>
</organism>
<name>A0A858A1M0_9POXV</name>
<dbReference type="Proteomes" id="UP000610093">
    <property type="component" value="Segment"/>
</dbReference>
<feature type="region of interest" description="Disordered" evidence="1">
    <location>
        <begin position="66"/>
        <end position="96"/>
    </location>
</feature>
<accession>A0A858A1M0</accession>
<reference evidence="2" key="1">
    <citation type="submission" date="2020-01" db="EMBL/GenBank/DDBJ databases">
        <title>Global genomic diversity of Molluscum contagiosum virus.</title>
        <authorList>
            <person name="Zorec T.M."/>
            <person name="Skubic L."/>
            <person name="Hosnjak L."/>
            <person name="Trcko K."/>
            <person name="Poljak M."/>
        </authorList>
    </citation>
    <scope>NUCLEOTIDE SEQUENCE</scope>
    <source>
        <strain evidence="2">MCV1_P02S01B</strain>
    </source>
</reference>
<dbReference type="InterPro" id="IPR007027">
    <property type="entry name" value="Poxvirus_F11"/>
</dbReference>
<gene>
    <name evidence="2" type="primary">MC018L</name>
</gene>